<keyword evidence="6 14" id="KW-0812">Transmembrane</keyword>
<evidence type="ECO:0000256" key="9">
    <source>
        <dbReference type="ARBA" id="ARBA00023136"/>
    </source>
</evidence>
<dbReference type="PANTHER" id="PTHR31741">
    <property type="entry name" value="OS02G0726500 PROTEIN-RELATED"/>
    <property type="match status" value="1"/>
</dbReference>
<evidence type="ECO:0000256" key="10">
    <source>
        <dbReference type="ARBA" id="ARBA00023180"/>
    </source>
</evidence>
<dbReference type="GO" id="GO:0016757">
    <property type="term" value="F:glycosyltransferase activity"/>
    <property type="evidence" value="ECO:0007669"/>
    <property type="project" value="UniProtKB-KW"/>
</dbReference>
<keyword evidence="10" id="KW-0325">Glycoprotein</keyword>
<proteinExistence type="inferred from homology"/>
<comment type="caution">
    <text evidence="15">The sequence shown here is derived from an EMBL/GenBank/DDBJ whole genome shotgun (WGS) entry which is preliminary data.</text>
</comment>
<dbReference type="CDD" id="cd11299">
    <property type="entry name" value="O-FucT_plant"/>
    <property type="match status" value="1"/>
</dbReference>
<comment type="subcellular location">
    <subcellularLocation>
        <location evidence="1">Membrane</location>
        <topology evidence="1">Single-pass type II membrane protein</topology>
    </subcellularLocation>
</comment>
<dbReference type="InterPro" id="IPR019378">
    <property type="entry name" value="GDP-Fuc_O-FucTrfase"/>
</dbReference>
<evidence type="ECO:0000256" key="8">
    <source>
        <dbReference type="ARBA" id="ARBA00022989"/>
    </source>
</evidence>
<evidence type="ECO:0000256" key="4">
    <source>
        <dbReference type="ARBA" id="ARBA00022676"/>
    </source>
</evidence>
<keyword evidence="11" id="KW-0294">Fucose metabolism</keyword>
<evidence type="ECO:0000256" key="7">
    <source>
        <dbReference type="ARBA" id="ARBA00022968"/>
    </source>
</evidence>
<comment type="pathway">
    <text evidence="2">Glycan metabolism.</text>
</comment>
<reference evidence="15 16" key="1">
    <citation type="submission" date="2024-01" db="EMBL/GenBank/DDBJ databases">
        <title>The genomes of 5 underutilized Papilionoideae crops provide insights into root nodulation and disease resistanc.</title>
        <authorList>
            <person name="Jiang F."/>
        </authorList>
    </citation>
    <scope>NUCLEOTIDE SEQUENCE [LARGE SCALE GENOMIC DNA]</scope>
    <source>
        <strain evidence="15">LVBAO_FW01</strain>
        <tissue evidence="15">Leaves</tissue>
    </source>
</reference>
<evidence type="ECO:0000256" key="12">
    <source>
        <dbReference type="ARBA" id="ARBA00023277"/>
    </source>
</evidence>
<keyword evidence="8 14" id="KW-1133">Transmembrane helix</keyword>
<evidence type="ECO:0000256" key="2">
    <source>
        <dbReference type="ARBA" id="ARBA00004881"/>
    </source>
</evidence>
<dbReference type="GO" id="GO:0005737">
    <property type="term" value="C:cytoplasm"/>
    <property type="evidence" value="ECO:0007669"/>
    <property type="project" value="TreeGrafter"/>
</dbReference>
<keyword evidence="4" id="KW-0328">Glycosyltransferase</keyword>
<evidence type="ECO:0000256" key="1">
    <source>
        <dbReference type="ARBA" id="ARBA00004606"/>
    </source>
</evidence>
<name>A0AAN9PXT7_CANGL</name>
<evidence type="ECO:0000256" key="3">
    <source>
        <dbReference type="ARBA" id="ARBA00007737"/>
    </source>
</evidence>
<gene>
    <name evidence="15" type="ORF">VNO77_39513</name>
</gene>
<accession>A0AAN9PXT7</accession>
<feature type="transmembrane region" description="Helical" evidence="14">
    <location>
        <begin position="65"/>
        <end position="83"/>
    </location>
</feature>
<dbReference type="InterPro" id="IPR024709">
    <property type="entry name" value="FucosylTrfase_pln"/>
</dbReference>
<keyword evidence="12" id="KW-0119">Carbohydrate metabolism</keyword>
<dbReference type="AlphaFoldDB" id="A0AAN9PXT7"/>
<evidence type="ECO:0000256" key="6">
    <source>
        <dbReference type="ARBA" id="ARBA00022692"/>
    </source>
</evidence>
<dbReference type="Pfam" id="PF10250">
    <property type="entry name" value="O-FucT"/>
    <property type="match status" value="1"/>
</dbReference>
<keyword evidence="5" id="KW-0808">Transferase</keyword>
<dbReference type="PANTHER" id="PTHR31741:SF60">
    <property type="entry name" value="O-FUCOSYLTRANSFERASE FAMILY PROTEIN"/>
    <property type="match status" value="1"/>
</dbReference>
<protein>
    <recommendedName>
        <fullName evidence="13">O-fucosyltransferase family protein</fullName>
    </recommendedName>
</protein>
<evidence type="ECO:0000256" key="14">
    <source>
        <dbReference type="SAM" id="Phobius"/>
    </source>
</evidence>
<keyword evidence="7" id="KW-0735">Signal-anchor</keyword>
<sequence>MAKSKNNAKKLSYISVPSHIINSISSSSLQSLLESPKKCARNSKLSFSSFFFFFSFAKCRNPTRLFLLTLFVFALFAILKFGFNLDTPFSPFPCATSKSKLEVASQKGVALSGGVVTGSHTLIPNVQLQAEVPSGVDQQKGEEVENNEFWEQSDGLGYKPCLGFSREYRRESEGVMRDRRKYLMVVVSGGMNQQRNQIVDAVVIARILGAALVVPILQVNVIWGDESEFADIFDLEHFKSVLADDVRVVSALPSTHLMTRPVEGSPPLHVTPRWIRSRYLRRLNREGVLLLRGLDSRLSKDLPSDLQKLRCKVAFDALRFAKPVQELGDKIAERMRSKGPYLALHLRMEKDVWVRTGCLPGLSPEYDDIVNNERIHRPELLTGRSNMTYHERKLAGLCPLNAMEVTRLLKALGAPRNTRIYWAGGQPLGGKEALHPLIHEFPHLYNKEDLALTGELEPFANKASLMAAIDYIVSEKSDVFMPSHGGNMGHAIQGHRAFGGHKKYITPNKRQMLPYFLNSSLPEDEFNRIIKELHQDSLGQPELRTSKAGRDVTKYPVPECMCNDSHDQSS</sequence>
<comment type="similarity">
    <text evidence="3">Belongs to the glycosyltransferase GT106 family.</text>
</comment>
<dbReference type="GO" id="GO:0016020">
    <property type="term" value="C:membrane"/>
    <property type="evidence" value="ECO:0007669"/>
    <property type="project" value="UniProtKB-SubCell"/>
</dbReference>
<evidence type="ECO:0000256" key="5">
    <source>
        <dbReference type="ARBA" id="ARBA00022679"/>
    </source>
</evidence>
<keyword evidence="9 14" id="KW-0472">Membrane</keyword>
<evidence type="ECO:0000313" key="15">
    <source>
        <dbReference type="EMBL" id="KAK7314297.1"/>
    </source>
</evidence>
<dbReference type="EMBL" id="JAYMYQ010000009">
    <property type="protein sequence ID" value="KAK7314297.1"/>
    <property type="molecule type" value="Genomic_DNA"/>
</dbReference>
<evidence type="ECO:0000256" key="13">
    <source>
        <dbReference type="ARBA" id="ARBA00030350"/>
    </source>
</evidence>
<dbReference type="PIRSF" id="PIRSF009360">
    <property type="entry name" value="UCP009360"/>
    <property type="match status" value="1"/>
</dbReference>
<evidence type="ECO:0000256" key="11">
    <source>
        <dbReference type="ARBA" id="ARBA00023253"/>
    </source>
</evidence>
<dbReference type="Proteomes" id="UP001367508">
    <property type="component" value="Unassembled WGS sequence"/>
</dbReference>
<evidence type="ECO:0000313" key="16">
    <source>
        <dbReference type="Proteomes" id="UP001367508"/>
    </source>
</evidence>
<dbReference type="GO" id="GO:0006004">
    <property type="term" value="P:fucose metabolic process"/>
    <property type="evidence" value="ECO:0007669"/>
    <property type="project" value="UniProtKB-KW"/>
</dbReference>
<keyword evidence="16" id="KW-1185">Reference proteome</keyword>
<organism evidence="15 16">
    <name type="scientific">Canavalia gladiata</name>
    <name type="common">Sword bean</name>
    <name type="synonym">Dolichos gladiatus</name>
    <dbReference type="NCBI Taxonomy" id="3824"/>
    <lineage>
        <taxon>Eukaryota</taxon>
        <taxon>Viridiplantae</taxon>
        <taxon>Streptophyta</taxon>
        <taxon>Embryophyta</taxon>
        <taxon>Tracheophyta</taxon>
        <taxon>Spermatophyta</taxon>
        <taxon>Magnoliopsida</taxon>
        <taxon>eudicotyledons</taxon>
        <taxon>Gunneridae</taxon>
        <taxon>Pentapetalae</taxon>
        <taxon>rosids</taxon>
        <taxon>fabids</taxon>
        <taxon>Fabales</taxon>
        <taxon>Fabaceae</taxon>
        <taxon>Papilionoideae</taxon>
        <taxon>50 kb inversion clade</taxon>
        <taxon>NPAAA clade</taxon>
        <taxon>indigoferoid/millettioid clade</taxon>
        <taxon>Phaseoleae</taxon>
        <taxon>Canavalia</taxon>
    </lineage>
</organism>